<dbReference type="Gene3D" id="3.20.20.140">
    <property type="entry name" value="Metal-dependent hydrolases"/>
    <property type="match status" value="1"/>
</dbReference>
<dbReference type="OrthoDB" id="413993at2759"/>
<dbReference type="PIRSF" id="PIRSF005902">
    <property type="entry name" value="DNase_TatD"/>
    <property type="match status" value="1"/>
</dbReference>
<feature type="binding site" evidence="5">
    <location>
        <position position="7"/>
    </location>
    <ligand>
        <name>a divalent metal cation</name>
        <dbReference type="ChEBI" id="CHEBI:60240"/>
        <label>1</label>
    </ligand>
</feature>
<evidence type="ECO:0008006" key="8">
    <source>
        <dbReference type="Google" id="ProtNLM"/>
    </source>
</evidence>
<dbReference type="InterPro" id="IPR001130">
    <property type="entry name" value="TatD-like"/>
</dbReference>
<feature type="binding site" evidence="5">
    <location>
        <position position="178"/>
    </location>
    <ligand>
        <name>a divalent metal cation</name>
        <dbReference type="ChEBI" id="CHEBI:60240"/>
        <label>2</label>
    </ligand>
</feature>
<evidence type="ECO:0000256" key="5">
    <source>
        <dbReference type="PIRSR" id="PIRSR005902-1"/>
    </source>
</evidence>
<dbReference type="CDD" id="cd01310">
    <property type="entry name" value="TatD_DNAse"/>
    <property type="match status" value="1"/>
</dbReference>
<comment type="caution">
    <text evidence="6">The sequence shown here is derived from an EMBL/GenBank/DDBJ whole genome shotgun (WGS) entry which is preliminary data.</text>
</comment>
<protein>
    <recommendedName>
        <fullName evidence="8">TatD related DNase</fullName>
    </recommendedName>
</protein>
<evidence type="ECO:0000256" key="4">
    <source>
        <dbReference type="ARBA" id="ARBA00093287"/>
    </source>
</evidence>
<feature type="binding site" evidence="5">
    <location>
        <position position="5"/>
    </location>
    <ligand>
        <name>a divalent metal cation</name>
        <dbReference type="ChEBI" id="CHEBI:60240"/>
        <label>1</label>
    </ligand>
</feature>
<feature type="binding site" evidence="5">
    <location>
        <position position="153"/>
    </location>
    <ligand>
        <name>a divalent metal cation</name>
        <dbReference type="ChEBI" id="CHEBI:60240"/>
        <label>2</label>
    </ligand>
</feature>
<dbReference type="AlphaFoldDB" id="A0A2G5VDD2"/>
<dbReference type="InterPro" id="IPR032466">
    <property type="entry name" value="Metal_Hydrolase"/>
</dbReference>
<feature type="binding site" evidence="5">
    <location>
        <position position="112"/>
    </location>
    <ligand>
        <name>a divalent metal cation</name>
        <dbReference type="ChEBI" id="CHEBI:60240"/>
        <label>1</label>
    </ligand>
</feature>
<dbReference type="Pfam" id="PF01026">
    <property type="entry name" value="TatD_DNase"/>
    <property type="match status" value="1"/>
</dbReference>
<dbReference type="PANTHER" id="PTHR46317:SF1">
    <property type="entry name" value="HYDROLASE, TATD FAMILY"/>
    <property type="match status" value="1"/>
</dbReference>
<comment type="function">
    <text evidence="4">Exhibits 3'-exonuclease activities and apurinic/apyrimidinic (AP) endonuclease (in vitro). Show preferential AP endonuclease activity on double-stranded DNA substrates and 3'- exonuclease activity on single-stranded DNA.</text>
</comment>
<keyword evidence="3" id="KW-0378">Hydrolase</keyword>
<evidence type="ECO:0000256" key="2">
    <source>
        <dbReference type="ARBA" id="ARBA00022723"/>
    </source>
</evidence>
<name>A0A2G5VDD2_9PELO</name>
<dbReference type="GO" id="GO:0046872">
    <property type="term" value="F:metal ion binding"/>
    <property type="evidence" value="ECO:0007669"/>
    <property type="project" value="UniProtKB-KW"/>
</dbReference>
<evidence type="ECO:0000256" key="1">
    <source>
        <dbReference type="ARBA" id="ARBA00009275"/>
    </source>
</evidence>
<gene>
    <name evidence="6" type="primary">Cni-B0432.8</name>
    <name evidence="6" type="synonym">Cnig_chr_II.g8274</name>
    <name evidence="6" type="ORF">B9Z55_008274</name>
</gene>
<evidence type="ECO:0000313" key="7">
    <source>
        <dbReference type="Proteomes" id="UP000230233"/>
    </source>
</evidence>
<sequence>MIDVHCHLVDNKFKEDLDDVISHAQSSGVVKLINVPEFESQFENSIEITKKWRGVVYTGIGIHPIQVKVPIQVYQSDRLFFQKRGKSAQTKHISKMEQFFVDHERDIICVGECGLDHTTTQFKLTEADLEEQERVFKWQIDLAKNFEKPLNVHSRSAARRTIEVLTECHVAPDQVVLHAFDGGLEDAKMGSEAGYLFSVPPSFARSEKVAEVFKSIPMNQILLETDSPALGPEKGVKNVPSNLRISAEWISRIKDLTVEDVVSVTSANANRVFRFS</sequence>
<proteinExistence type="inferred from homology"/>
<dbReference type="EMBL" id="PDUG01000002">
    <property type="protein sequence ID" value="PIC49779.1"/>
    <property type="molecule type" value="Genomic_DNA"/>
</dbReference>
<dbReference type="STRING" id="1611254.A0A2G5VDD2"/>
<dbReference type="SUPFAM" id="SSF51556">
    <property type="entry name" value="Metallo-dependent hydrolases"/>
    <property type="match status" value="1"/>
</dbReference>
<accession>A0A2G5VDD2</accession>
<dbReference type="Proteomes" id="UP000230233">
    <property type="component" value="Chromosome II"/>
</dbReference>
<keyword evidence="7" id="KW-1185">Reference proteome</keyword>
<organism evidence="6 7">
    <name type="scientific">Caenorhabditis nigoni</name>
    <dbReference type="NCBI Taxonomy" id="1611254"/>
    <lineage>
        <taxon>Eukaryota</taxon>
        <taxon>Metazoa</taxon>
        <taxon>Ecdysozoa</taxon>
        <taxon>Nematoda</taxon>
        <taxon>Chromadorea</taxon>
        <taxon>Rhabditida</taxon>
        <taxon>Rhabditina</taxon>
        <taxon>Rhabditomorpha</taxon>
        <taxon>Rhabditoidea</taxon>
        <taxon>Rhabditidae</taxon>
        <taxon>Peloderinae</taxon>
        <taxon>Caenorhabditis</taxon>
    </lineage>
</organism>
<dbReference type="GO" id="GO:0016788">
    <property type="term" value="F:hydrolase activity, acting on ester bonds"/>
    <property type="evidence" value="ECO:0007669"/>
    <property type="project" value="InterPro"/>
</dbReference>
<dbReference type="PANTHER" id="PTHR46317">
    <property type="entry name" value="HYDROLASE OF PHP SUPERFAMILY-RELATED PROTEIN"/>
    <property type="match status" value="1"/>
</dbReference>
<keyword evidence="2 5" id="KW-0479">Metal-binding</keyword>
<evidence type="ECO:0000313" key="6">
    <source>
        <dbReference type="EMBL" id="PIC49779.1"/>
    </source>
</evidence>
<reference evidence="7" key="1">
    <citation type="submission" date="2017-10" db="EMBL/GenBank/DDBJ databases">
        <title>Rapid genome shrinkage in a self-fertile nematode reveals novel sperm competition proteins.</title>
        <authorList>
            <person name="Yin D."/>
            <person name="Schwarz E.M."/>
            <person name="Thomas C.G."/>
            <person name="Felde R.L."/>
            <person name="Korf I.F."/>
            <person name="Cutter A.D."/>
            <person name="Schartner C.M."/>
            <person name="Ralston E.J."/>
            <person name="Meyer B.J."/>
            <person name="Haag E.S."/>
        </authorList>
    </citation>
    <scope>NUCLEOTIDE SEQUENCE [LARGE SCALE GENOMIC DNA]</scope>
    <source>
        <strain evidence="7">JU1422</strain>
    </source>
</reference>
<evidence type="ECO:0000256" key="3">
    <source>
        <dbReference type="ARBA" id="ARBA00022801"/>
    </source>
</evidence>
<feature type="binding site" evidence="5">
    <location>
        <position position="226"/>
    </location>
    <ligand>
        <name>a divalent metal cation</name>
        <dbReference type="ChEBI" id="CHEBI:60240"/>
        <label>1</label>
    </ligand>
</feature>
<comment type="similarity">
    <text evidence="1">Belongs to the metallo-dependent hydrolases superfamily. TatD-type hydrolase family.</text>
</comment>